<gene>
    <name evidence="1" type="ORF">SPIL2461_LOCUS15994</name>
</gene>
<name>A0A812UWR2_SYMPI</name>
<dbReference type="EMBL" id="CAJNIZ010040446">
    <property type="protein sequence ID" value="CAE7603190.1"/>
    <property type="molecule type" value="Genomic_DNA"/>
</dbReference>
<proteinExistence type="predicted"/>
<accession>A0A812UWR2</accession>
<dbReference type="AlphaFoldDB" id="A0A812UWR2"/>
<dbReference type="Proteomes" id="UP000649617">
    <property type="component" value="Unassembled WGS sequence"/>
</dbReference>
<evidence type="ECO:0000313" key="1">
    <source>
        <dbReference type="EMBL" id="CAE7603190.1"/>
    </source>
</evidence>
<comment type="caution">
    <text evidence="1">The sequence shown here is derived from an EMBL/GenBank/DDBJ whole genome shotgun (WGS) entry which is preliminary data.</text>
</comment>
<protein>
    <submittedName>
        <fullName evidence="1">Uncharacterized protein</fullName>
    </submittedName>
</protein>
<organism evidence="1 2">
    <name type="scientific">Symbiodinium pilosum</name>
    <name type="common">Dinoflagellate</name>
    <dbReference type="NCBI Taxonomy" id="2952"/>
    <lineage>
        <taxon>Eukaryota</taxon>
        <taxon>Sar</taxon>
        <taxon>Alveolata</taxon>
        <taxon>Dinophyceae</taxon>
        <taxon>Suessiales</taxon>
        <taxon>Symbiodiniaceae</taxon>
        <taxon>Symbiodinium</taxon>
    </lineage>
</organism>
<evidence type="ECO:0000313" key="2">
    <source>
        <dbReference type="Proteomes" id="UP000649617"/>
    </source>
</evidence>
<sequence>MQETSELLEQLHVLNMDRPAGRGWPPKNVLVPSCRMGCAGLDPDSGLMVLVGGGAYEHFRPRSGRPTRGYVSGDGSDSVDASDWELACSDEELAAKEFIPFVWQRGLQPSAAATPFPLPKRRRQSPPRRFASQAVRFRNTARNNLLVLPSESPAFSVPLDAHDPLVTAVEIHALASLQGYPFPSVGIAVALATGSRKKFVGPLMLVACELSPAGARCRRLTAAGTDCQAVCLDRAKQVAVAAETRRGGRFISFHRLRVFGSSFASVESTATVEEGRATSIAWAEAAAAVLLTFAGEHAIYVFQKMGTGWQPVRTLGDASKRGCEEGPAAELRFWFPSVDCRLVQGPYGSLMLDSCPLVPGPSGAVYVHSGGTLLRLSSDLASASKMASLREELWLTDDDEGTPYFPTCQSVFGMCAGSVYRSLVRTDDTEDVLIRRLHISADLRQPRSRIRATARKLWPDITEQGTYAEELDPGYAAIAPASYQEVRRDMWDGNSLWLADGWLWEHCPEKMPDDLRVSRTGAWTTFGEWLRKSADGRRSLRIWVSELCIVNFHDDYLLP</sequence>
<dbReference type="OrthoDB" id="427679at2759"/>
<keyword evidence="2" id="KW-1185">Reference proteome</keyword>
<reference evidence="1" key="1">
    <citation type="submission" date="2021-02" db="EMBL/GenBank/DDBJ databases">
        <authorList>
            <person name="Dougan E. K."/>
            <person name="Rhodes N."/>
            <person name="Thang M."/>
            <person name="Chan C."/>
        </authorList>
    </citation>
    <scope>NUCLEOTIDE SEQUENCE</scope>
</reference>